<keyword evidence="2" id="KW-0812">Transmembrane</keyword>
<comment type="caution">
    <text evidence="3">The sequence shown here is derived from an EMBL/GenBank/DDBJ whole genome shotgun (WGS) entry which is preliminary data.</text>
</comment>
<evidence type="ECO:0000256" key="1">
    <source>
        <dbReference type="SAM" id="Coils"/>
    </source>
</evidence>
<protein>
    <submittedName>
        <fullName evidence="3">Putative integral membrane protein</fullName>
    </submittedName>
</protein>
<dbReference type="PANTHER" id="PTHR20992">
    <property type="entry name" value="AT15442P-RELATED"/>
    <property type="match status" value="1"/>
</dbReference>
<dbReference type="InterPro" id="IPR005240">
    <property type="entry name" value="DUF389"/>
</dbReference>
<feature type="transmembrane region" description="Helical" evidence="2">
    <location>
        <begin position="198"/>
        <end position="222"/>
    </location>
</feature>
<dbReference type="OrthoDB" id="9790659at2"/>
<sequence length="460" mass="51845">MKQEDTRKIKSISQKISDLLFFIKERFDLHEGKEDELETIDYIRKSVEFKGANLWILIFAIFVASVGLNVNSTAVIIGAMLISPLMGPIMGIGMAAGINDFELLQKSFKNLGIAVVISIITSTIYFSFTPLSDAQSELLARTEPTIWDVLIALFGGLAGIVAGSRKEKSNAIPGVAIATALMPPLCTAGYGIATGNLYYFLGAFYLFFINSVFISLSTYLIVRFMGFPKKEFMDEKREKTVRNYITIFTILTIVPSIYLAYNIVRRTIWEKAATSFVSSEFDFPRTQVISSSFFYNPDSSVIEVALVGERIDEQMIASLRRRTESSNLKNTHIQIKQSGDSGADMNLLRSDILKDLYERNEILLQNKDQQIRFLEREIEKYTETSNMTMDLAQEAKVNHQHLNAFAINRAIIANLQQNQVDTILFAYATFSVKPGLPEQNKLKEWLKVRTKADSVALVME</sequence>
<dbReference type="NCBIfam" id="TIGR00341">
    <property type="entry name" value="TIGR00341 family protein"/>
    <property type="match status" value="1"/>
</dbReference>
<keyword evidence="4" id="KW-1185">Reference proteome</keyword>
<accession>R7ZVX6</accession>
<evidence type="ECO:0000313" key="4">
    <source>
        <dbReference type="Proteomes" id="UP000013909"/>
    </source>
</evidence>
<feature type="transmembrane region" description="Helical" evidence="2">
    <location>
        <begin position="52"/>
        <end position="70"/>
    </location>
</feature>
<dbReference type="PATRIC" id="fig|1288963.3.peg.1161"/>
<organism evidence="3 4">
    <name type="scientific">Lunatimonas lonarensis</name>
    <dbReference type="NCBI Taxonomy" id="1232681"/>
    <lineage>
        <taxon>Bacteria</taxon>
        <taxon>Pseudomonadati</taxon>
        <taxon>Bacteroidota</taxon>
        <taxon>Cytophagia</taxon>
        <taxon>Cytophagales</taxon>
        <taxon>Cyclobacteriaceae</taxon>
    </lineage>
</organism>
<keyword evidence="2" id="KW-1133">Transmembrane helix</keyword>
<feature type="transmembrane region" description="Helical" evidence="2">
    <location>
        <begin position="171"/>
        <end position="192"/>
    </location>
</feature>
<dbReference type="STRING" id="1232681.ADIS_1164"/>
<dbReference type="Proteomes" id="UP000013909">
    <property type="component" value="Unassembled WGS sequence"/>
</dbReference>
<dbReference type="EMBL" id="AQHR01000040">
    <property type="protein sequence ID" value="EON78301.1"/>
    <property type="molecule type" value="Genomic_DNA"/>
</dbReference>
<evidence type="ECO:0000313" key="3">
    <source>
        <dbReference type="EMBL" id="EON78301.1"/>
    </source>
</evidence>
<keyword evidence="1" id="KW-0175">Coiled coil</keyword>
<dbReference type="RefSeq" id="WP_010853310.1">
    <property type="nucleotide sequence ID" value="NZ_AQHR01000040.1"/>
</dbReference>
<feature type="transmembrane region" description="Helical" evidence="2">
    <location>
        <begin position="108"/>
        <end position="126"/>
    </location>
</feature>
<evidence type="ECO:0000256" key="2">
    <source>
        <dbReference type="SAM" id="Phobius"/>
    </source>
</evidence>
<proteinExistence type="predicted"/>
<reference evidence="3 4" key="1">
    <citation type="submission" date="2013-02" db="EMBL/GenBank/DDBJ databases">
        <title>A novel strain isolated from Lonar lake, Maharashtra, India.</title>
        <authorList>
            <person name="Singh A."/>
        </authorList>
    </citation>
    <scope>NUCLEOTIDE SEQUENCE [LARGE SCALE GENOMIC DNA]</scope>
    <source>
        <strain evidence="3 4">AK24</strain>
    </source>
</reference>
<keyword evidence="2" id="KW-0472">Membrane</keyword>
<dbReference type="Pfam" id="PF04087">
    <property type="entry name" value="DUF389"/>
    <property type="match status" value="1"/>
</dbReference>
<feature type="transmembrane region" description="Helical" evidence="2">
    <location>
        <begin position="243"/>
        <end position="261"/>
    </location>
</feature>
<feature type="transmembrane region" description="Helical" evidence="2">
    <location>
        <begin position="76"/>
        <end position="96"/>
    </location>
</feature>
<dbReference type="PANTHER" id="PTHR20992:SF9">
    <property type="entry name" value="AT15442P-RELATED"/>
    <property type="match status" value="1"/>
</dbReference>
<feature type="coiled-coil region" evidence="1">
    <location>
        <begin position="357"/>
        <end position="384"/>
    </location>
</feature>
<name>R7ZVX6_9BACT</name>
<gene>
    <name evidence="3" type="ORF">ADIS_1164</name>
</gene>
<feature type="transmembrane region" description="Helical" evidence="2">
    <location>
        <begin position="146"/>
        <end position="164"/>
    </location>
</feature>
<dbReference type="AlphaFoldDB" id="R7ZVX6"/>